<dbReference type="Gene3D" id="1.20.140.10">
    <property type="entry name" value="Butyryl-CoA Dehydrogenase, subunit A, domain 3"/>
    <property type="match status" value="1"/>
</dbReference>
<dbReference type="FunFam" id="1.20.140.10:FF:000022">
    <property type="entry name" value="Acyl-CoA dehydrogenase FadE8"/>
    <property type="match status" value="1"/>
</dbReference>
<dbReference type="PROSITE" id="PS00073">
    <property type="entry name" value="ACYL_COA_DH_2"/>
    <property type="match status" value="1"/>
</dbReference>
<name>A0A124E8J6_MYCTH</name>
<evidence type="ECO:0000256" key="5">
    <source>
        <dbReference type="ARBA" id="ARBA00023002"/>
    </source>
</evidence>
<evidence type="ECO:0000259" key="10">
    <source>
        <dbReference type="Pfam" id="PF18158"/>
    </source>
</evidence>
<dbReference type="InterPro" id="IPR006089">
    <property type="entry name" value="Acyl-CoA_DH_CS"/>
</dbReference>
<dbReference type="AlphaFoldDB" id="A0A124E8J6"/>
<dbReference type="OMA" id="IEMVAMT"/>
<organism evidence="11 12">
    <name type="scientific">Mycolicibacterium thermoresistibile</name>
    <name type="common">Mycobacterium thermoresistibile</name>
    <dbReference type="NCBI Taxonomy" id="1797"/>
    <lineage>
        <taxon>Bacteria</taxon>
        <taxon>Bacillati</taxon>
        <taxon>Actinomycetota</taxon>
        <taxon>Actinomycetes</taxon>
        <taxon>Mycobacteriales</taxon>
        <taxon>Mycobacteriaceae</taxon>
        <taxon>Mycolicibacterium</taxon>
    </lineage>
</organism>
<dbReference type="SUPFAM" id="SSF56645">
    <property type="entry name" value="Acyl-CoA dehydrogenase NM domain-like"/>
    <property type="match status" value="1"/>
</dbReference>
<dbReference type="Pfam" id="PF00441">
    <property type="entry name" value="Acyl-CoA_dh_1"/>
    <property type="match status" value="1"/>
</dbReference>
<dbReference type="Pfam" id="PF18158">
    <property type="entry name" value="AidB_N"/>
    <property type="match status" value="1"/>
</dbReference>
<dbReference type="GO" id="GO:0003995">
    <property type="term" value="F:acyl-CoA dehydrogenase activity"/>
    <property type="evidence" value="ECO:0007669"/>
    <property type="project" value="InterPro"/>
</dbReference>
<evidence type="ECO:0000259" key="8">
    <source>
        <dbReference type="Pfam" id="PF00441"/>
    </source>
</evidence>
<keyword evidence="3 6" id="KW-0285">Flavoprotein</keyword>
<sequence length="547" mass="58911">MADRPSFADTHVVTNQVPPLTDHNPAASPVLTEALIGEGGQWGLDEVTELGALAGSAEAQRWGDLANRNRPILHTHDAVGHRIDEVEYDPAYHELMRTAIAHGVHAAPWADERPGAHVVRAAKLSVWTPEPGHVCPISMTYAVVPALRHNPELAATYEPLLTSRHYDPELKVPTTKAGITAGMSMTEKQGGSDVRANTTEATPNGDGSYTLVGHKWFTSAPMCDIFLVLAQAPGGLSCFFLPRILPDGTRNRMRLQRLKDKLGNHANASSEVEYAGATAWLVGEEGRGVPTIIEMVNLTRLDCTLASATSMRTGLARAIHHAQHRKAFGAYLIDQPLMRNVLADLAVEAEAATVLAMRMAGATDAAARGDERETLLRRIGLPAAKYWVCKRATPHAAEAMECLGGNGYVEDSGMPRLYREAPLMGIWEGSGNVSALDTLRAMATRPECVEVLFDELSRTAGQDARLDAFVATLQRDLGEPDLSYRARRVAEDIGLALQASLLVRHGHPAVTEAFLTSRLGGQWGGAFGTLPTGLDLAPILERALVKG</sequence>
<comment type="caution">
    <text evidence="11">The sequence shown here is derived from an EMBL/GenBank/DDBJ whole genome shotgun (WGS) entry which is preliminary data.</text>
</comment>
<dbReference type="Pfam" id="PF02770">
    <property type="entry name" value="Acyl-CoA_dh_M"/>
    <property type="match status" value="1"/>
</dbReference>
<evidence type="ECO:0000256" key="7">
    <source>
        <dbReference type="SAM" id="MobiDB-lite"/>
    </source>
</evidence>
<feature type="region of interest" description="Disordered" evidence="7">
    <location>
        <begin position="1"/>
        <end position="25"/>
    </location>
</feature>
<dbReference type="InterPro" id="IPR041504">
    <property type="entry name" value="AidB_N"/>
</dbReference>
<dbReference type="PANTHER" id="PTHR42707">
    <property type="entry name" value="ACYL-COA DEHYDROGENASE"/>
    <property type="match status" value="1"/>
</dbReference>
<evidence type="ECO:0000256" key="2">
    <source>
        <dbReference type="ARBA" id="ARBA00009347"/>
    </source>
</evidence>
<evidence type="ECO:0000313" key="12">
    <source>
        <dbReference type="Proteomes" id="UP000069654"/>
    </source>
</evidence>
<dbReference type="Gene3D" id="2.40.110.20">
    <property type="match status" value="1"/>
</dbReference>
<evidence type="ECO:0000256" key="3">
    <source>
        <dbReference type="ARBA" id="ARBA00022630"/>
    </source>
</evidence>
<dbReference type="Gene3D" id="6.10.250.600">
    <property type="match status" value="1"/>
</dbReference>
<evidence type="ECO:0000259" key="9">
    <source>
        <dbReference type="Pfam" id="PF02770"/>
    </source>
</evidence>
<dbReference type="InterPro" id="IPR036250">
    <property type="entry name" value="AcylCo_DH-like_C"/>
</dbReference>
<dbReference type="InterPro" id="IPR009100">
    <property type="entry name" value="AcylCoA_DH/oxidase_NM_dom_sf"/>
</dbReference>
<dbReference type="InterPro" id="IPR052904">
    <property type="entry name" value="Acyl-CoA_dehydrogenase-like"/>
</dbReference>
<keyword evidence="5 6" id="KW-0560">Oxidoreductase</keyword>
<dbReference type="InterPro" id="IPR006091">
    <property type="entry name" value="Acyl-CoA_Oxase/DH_mid-dom"/>
</dbReference>
<gene>
    <name evidence="11" type="ORF">RMCT_2924</name>
</gene>
<dbReference type="RefSeq" id="WP_003926021.1">
    <property type="nucleotide sequence ID" value="NZ_BCTB01000027.1"/>
</dbReference>
<evidence type="ECO:0000256" key="1">
    <source>
        <dbReference type="ARBA" id="ARBA00001974"/>
    </source>
</evidence>
<dbReference type="OrthoDB" id="9771038at2"/>
<comment type="similarity">
    <text evidence="2 6">Belongs to the acyl-CoA dehydrogenase family.</text>
</comment>
<feature type="domain" description="Adaptive response protein AidB N-terminal" evidence="10">
    <location>
        <begin position="15"/>
        <end position="168"/>
    </location>
</feature>
<protein>
    <submittedName>
        <fullName evidence="11">Acyl-CoA dehydrogenase</fullName>
    </submittedName>
</protein>
<comment type="cofactor">
    <cofactor evidence="1 6">
        <name>FAD</name>
        <dbReference type="ChEBI" id="CHEBI:57692"/>
    </cofactor>
</comment>
<proteinExistence type="inferred from homology"/>
<reference evidence="12" key="2">
    <citation type="submission" date="2016-02" db="EMBL/GenBank/DDBJ databases">
        <title>Draft genome sequence of five rapidly growing Mycobacterium species.</title>
        <authorList>
            <person name="Katahira K."/>
            <person name="Gotou Y."/>
            <person name="Iida K."/>
            <person name="Ogura Y."/>
            <person name="Hayashi T."/>
        </authorList>
    </citation>
    <scope>NUCLEOTIDE SEQUENCE [LARGE SCALE GENOMIC DNA]</scope>
    <source>
        <strain evidence="12">JCM6362</strain>
    </source>
</reference>
<dbReference type="InterPro" id="IPR009075">
    <property type="entry name" value="AcylCo_DH/oxidase_C"/>
</dbReference>
<evidence type="ECO:0000256" key="4">
    <source>
        <dbReference type="ARBA" id="ARBA00022827"/>
    </source>
</evidence>
<dbReference type="EMBL" id="BCTB01000027">
    <property type="protein sequence ID" value="GAT15955.1"/>
    <property type="molecule type" value="Genomic_DNA"/>
</dbReference>
<dbReference type="FunFam" id="2.40.110.20:FF:000001">
    <property type="entry name" value="Acyl-CoA dehydrogenase AidB"/>
    <property type="match status" value="1"/>
</dbReference>
<evidence type="ECO:0000256" key="6">
    <source>
        <dbReference type="RuleBase" id="RU362125"/>
    </source>
</evidence>
<reference evidence="11 12" key="1">
    <citation type="journal article" date="2016" name="Genome Announc.">
        <title>Draft Genome Sequences of Five Rapidly Growing Mycobacterium Species, M. thermoresistibile, M. fortuitum subsp. acetamidolyticum, M. canariasense, M. brisbanense, and M. novocastrense.</title>
        <authorList>
            <person name="Katahira K."/>
            <person name="Ogura Y."/>
            <person name="Gotoh Y."/>
            <person name="Hayashi T."/>
        </authorList>
    </citation>
    <scope>NUCLEOTIDE SEQUENCE [LARGE SCALE GENOMIC DNA]</scope>
    <source>
        <strain evidence="11 12">JCM6362</strain>
    </source>
</reference>
<accession>A0A124E8J6</accession>
<dbReference type="PANTHER" id="PTHR42707:SF3">
    <property type="entry name" value="ACYL-COA DEHYDROGENASE AIDB-RELATED"/>
    <property type="match status" value="1"/>
</dbReference>
<feature type="domain" description="Acyl-CoA oxidase/dehydrogenase middle" evidence="9">
    <location>
        <begin position="183"/>
        <end position="274"/>
    </location>
</feature>
<dbReference type="Proteomes" id="UP000069654">
    <property type="component" value="Unassembled WGS sequence"/>
</dbReference>
<dbReference type="STRING" id="1797.RMCT_2924"/>
<evidence type="ECO:0000313" key="11">
    <source>
        <dbReference type="EMBL" id="GAT15955.1"/>
    </source>
</evidence>
<keyword evidence="4 6" id="KW-0274">FAD</keyword>
<dbReference type="SUPFAM" id="SSF47203">
    <property type="entry name" value="Acyl-CoA dehydrogenase C-terminal domain-like"/>
    <property type="match status" value="1"/>
</dbReference>
<feature type="domain" description="Acyl-CoA dehydrogenase/oxidase C-terminal" evidence="8">
    <location>
        <begin position="286"/>
        <end position="440"/>
    </location>
</feature>